<dbReference type="EMBL" id="CP144745">
    <property type="protein sequence ID" value="WVZ54624.1"/>
    <property type="molecule type" value="Genomic_DNA"/>
</dbReference>
<organism evidence="1 2">
    <name type="scientific">Paspalum notatum var. saurae</name>
    <dbReference type="NCBI Taxonomy" id="547442"/>
    <lineage>
        <taxon>Eukaryota</taxon>
        <taxon>Viridiplantae</taxon>
        <taxon>Streptophyta</taxon>
        <taxon>Embryophyta</taxon>
        <taxon>Tracheophyta</taxon>
        <taxon>Spermatophyta</taxon>
        <taxon>Magnoliopsida</taxon>
        <taxon>Liliopsida</taxon>
        <taxon>Poales</taxon>
        <taxon>Poaceae</taxon>
        <taxon>PACMAD clade</taxon>
        <taxon>Panicoideae</taxon>
        <taxon>Andropogonodae</taxon>
        <taxon>Paspaleae</taxon>
        <taxon>Paspalinae</taxon>
        <taxon>Paspalum</taxon>
    </lineage>
</organism>
<reference evidence="1 2" key="1">
    <citation type="submission" date="2024-02" db="EMBL/GenBank/DDBJ databases">
        <title>High-quality chromosome-scale genome assembly of Pensacola bahiagrass (Paspalum notatum Flugge var. saurae).</title>
        <authorList>
            <person name="Vega J.M."/>
            <person name="Podio M."/>
            <person name="Orjuela J."/>
            <person name="Siena L.A."/>
            <person name="Pessino S.C."/>
            <person name="Combes M.C."/>
            <person name="Mariac C."/>
            <person name="Albertini E."/>
            <person name="Pupilli F."/>
            <person name="Ortiz J.P.A."/>
            <person name="Leblanc O."/>
        </authorList>
    </citation>
    <scope>NUCLEOTIDE SEQUENCE [LARGE SCALE GENOMIC DNA]</scope>
    <source>
        <strain evidence="1">R1</strain>
        <tissue evidence="1">Leaf</tissue>
    </source>
</reference>
<keyword evidence="2" id="KW-1185">Reference proteome</keyword>
<gene>
    <name evidence="1" type="ORF">U9M48_005391</name>
</gene>
<accession>A0AAQ3PS56</accession>
<proteinExistence type="predicted"/>
<sequence>MSARSSMVDHQGGEAAAAELTAPLLETKEAAAYVDGCPGCALDRRKAANPGIPYASFIYVWIVTLCTEYS</sequence>
<evidence type="ECO:0000313" key="2">
    <source>
        <dbReference type="Proteomes" id="UP001341281"/>
    </source>
</evidence>
<dbReference type="Proteomes" id="UP001341281">
    <property type="component" value="Chromosome 01"/>
</dbReference>
<dbReference type="AlphaFoldDB" id="A0AAQ3PS56"/>
<evidence type="ECO:0000313" key="1">
    <source>
        <dbReference type="EMBL" id="WVZ54624.1"/>
    </source>
</evidence>
<protein>
    <submittedName>
        <fullName evidence="1">Uncharacterized protein</fullName>
    </submittedName>
</protein>
<name>A0AAQ3PS56_PASNO</name>